<dbReference type="AlphaFoldDB" id="A0A9K3CYD4"/>
<reference evidence="2 3" key="1">
    <citation type="journal article" date="2018" name="PLoS ONE">
        <title>The draft genome of Kipferlia bialata reveals reductive genome evolution in fornicate parasites.</title>
        <authorList>
            <person name="Tanifuji G."/>
            <person name="Takabayashi S."/>
            <person name="Kume K."/>
            <person name="Takagi M."/>
            <person name="Nakayama T."/>
            <person name="Kamikawa R."/>
            <person name="Inagaki Y."/>
            <person name="Hashimoto T."/>
        </authorList>
    </citation>
    <scope>NUCLEOTIDE SEQUENCE [LARGE SCALE GENOMIC DNA]</scope>
    <source>
        <strain evidence="2">NY0173</strain>
    </source>
</reference>
<feature type="region of interest" description="Disordered" evidence="1">
    <location>
        <begin position="1"/>
        <end position="57"/>
    </location>
</feature>
<name>A0A9K3CYD4_9EUKA</name>
<organism evidence="2 3">
    <name type="scientific">Kipferlia bialata</name>
    <dbReference type="NCBI Taxonomy" id="797122"/>
    <lineage>
        <taxon>Eukaryota</taxon>
        <taxon>Metamonada</taxon>
        <taxon>Carpediemonas-like organisms</taxon>
        <taxon>Kipferlia</taxon>
    </lineage>
</organism>
<feature type="compositionally biased region" description="Basic residues" evidence="1">
    <location>
        <begin position="1"/>
        <end position="16"/>
    </location>
</feature>
<evidence type="ECO:0000313" key="3">
    <source>
        <dbReference type="Proteomes" id="UP000265618"/>
    </source>
</evidence>
<sequence length="71" mass="7496">MVSTNKKKAKQAKRRAAYLASKKTSGKIGGKPTVPQAPPGPHINPMPGGNPGPFMLGRRMVMTNAADIPEN</sequence>
<evidence type="ECO:0000256" key="1">
    <source>
        <dbReference type="SAM" id="MobiDB-lite"/>
    </source>
</evidence>
<evidence type="ECO:0000313" key="2">
    <source>
        <dbReference type="EMBL" id="GIQ83929.1"/>
    </source>
</evidence>
<accession>A0A9K3CYD4</accession>
<comment type="caution">
    <text evidence="2">The sequence shown here is derived from an EMBL/GenBank/DDBJ whole genome shotgun (WGS) entry which is preliminary data.</text>
</comment>
<protein>
    <submittedName>
        <fullName evidence="2">Uncharacterized protein</fullName>
    </submittedName>
</protein>
<dbReference type="EMBL" id="BDIP01001238">
    <property type="protein sequence ID" value="GIQ83929.1"/>
    <property type="molecule type" value="Genomic_DNA"/>
</dbReference>
<proteinExistence type="predicted"/>
<feature type="compositionally biased region" description="Pro residues" evidence="1">
    <location>
        <begin position="35"/>
        <end position="50"/>
    </location>
</feature>
<feature type="non-terminal residue" evidence="2">
    <location>
        <position position="1"/>
    </location>
</feature>
<keyword evidence="3" id="KW-1185">Reference proteome</keyword>
<dbReference type="Proteomes" id="UP000265618">
    <property type="component" value="Unassembled WGS sequence"/>
</dbReference>
<gene>
    <name evidence="2" type="ORF">KIPB_005336</name>
</gene>